<dbReference type="SUPFAM" id="SSF160379">
    <property type="entry name" value="SP0830-like"/>
    <property type="match status" value="1"/>
</dbReference>
<dbReference type="Proteomes" id="UP000609531">
    <property type="component" value="Unassembled WGS sequence"/>
</dbReference>
<comment type="caution">
    <text evidence="1">The sequence shown here is derived from an EMBL/GenBank/DDBJ whole genome shotgun (WGS) entry which is preliminary data.</text>
</comment>
<dbReference type="PIRSF" id="PIRSF008502">
    <property type="entry name" value="UCP008502"/>
    <property type="match status" value="1"/>
</dbReference>
<dbReference type="Gene3D" id="3.30.70.1280">
    <property type="entry name" value="SP0830-like domains"/>
    <property type="match status" value="1"/>
</dbReference>
<dbReference type="AlphaFoldDB" id="A0A934INP8"/>
<evidence type="ECO:0000313" key="2">
    <source>
        <dbReference type="Proteomes" id="UP000609531"/>
    </source>
</evidence>
<proteinExistence type="predicted"/>
<sequence length="183" mass="19366">MSTAAIAFLRAVNVAGKGRLAMADFRRALTALGLEAVETVAQTGNAVFRAVDLAGLEARVEAALADRFGLDTTVLVRTAAHWAETLRALPFPEAARDMPARLVVMPLTAVPPADAVDALQEIGSERVAAVGDMLFVVYPDGIGRSRLTTALIERRLGVRGTQRNWNTALLIAEAAARHSAPSP</sequence>
<dbReference type="PANTHER" id="PTHR36439:SF1">
    <property type="entry name" value="DUF1697 DOMAIN-CONTAINING PROTEIN"/>
    <property type="match status" value="1"/>
</dbReference>
<protein>
    <submittedName>
        <fullName evidence="1">DUF1697 domain-containing protein</fullName>
    </submittedName>
</protein>
<dbReference type="RefSeq" id="WP_198883142.1">
    <property type="nucleotide sequence ID" value="NZ_JAEKJA010000013.1"/>
</dbReference>
<dbReference type="EMBL" id="JAEKJA010000013">
    <property type="protein sequence ID" value="MBJ3777242.1"/>
    <property type="molecule type" value="Genomic_DNA"/>
</dbReference>
<dbReference type="InterPro" id="IPR012545">
    <property type="entry name" value="DUF1697"/>
</dbReference>
<name>A0A934INP8_9HYPH</name>
<reference evidence="1" key="1">
    <citation type="submission" date="2020-12" db="EMBL/GenBank/DDBJ databases">
        <title>Bacterial taxonomy.</title>
        <authorList>
            <person name="Pan X."/>
        </authorList>
    </citation>
    <scope>NUCLEOTIDE SEQUENCE</scope>
    <source>
        <strain evidence="1">B2012</strain>
    </source>
</reference>
<evidence type="ECO:0000313" key="1">
    <source>
        <dbReference type="EMBL" id="MBJ3777242.1"/>
    </source>
</evidence>
<keyword evidence="2" id="KW-1185">Reference proteome</keyword>
<dbReference type="PANTHER" id="PTHR36439">
    <property type="entry name" value="BLL4334 PROTEIN"/>
    <property type="match status" value="1"/>
</dbReference>
<gene>
    <name evidence="1" type="ORF">JCR33_16160</name>
</gene>
<accession>A0A934INP8</accession>
<organism evidence="1 2">
    <name type="scientific">Acuticoccus mangrovi</name>
    <dbReference type="NCBI Taxonomy" id="2796142"/>
    <lineage>
        <taxon>Bacteria</taxon>
        <taxon>Pseudomonadati</taxon>
        <taxon>Pseudomonadota</taxon>
        <taxon>Alphaproteobacteria</taxon>
        <taxon>Hyphomicrobiales</taxon>
        <taxon>Amorphaceae</taxon>
        <taxon>Acuticoccus</taxon>
    </lineage>
</organism>
<dbReference type="Pfam" id="PF08002">
    <property type="entry name" value="DUF1697"/>
    <property type="match status" value="1"/>
</dbReference>